<organism evidence="1 2">
    <name type="scientific">Protofrankia coriariae</name>
    <dbReference type="NCBI Taxonomy" id="1562887"/>
    <lineage>
        <taxon>Bacteria</taxon>
        <taxon>Bacillati</taxon>
        <taxon>Actinomycetota</taxon>
        <taxon>Actinomycetes</taxon>
        <taxon>Frankiales</taxon>
        <taxon>Frankiaceae</taxon>
        <taxon>Protofrankia</taxon>
    </lineage>
</organism>
<gene>
    <name evidence="1" type="ORF">FrCorBMG51_14920</name>
</gene>
<sequence length="85" mass="9227">MHGAVAVAVAEQDGVWPAEQRMTFRFLWVSRTARYTAVRNRSLSGCWVSSAVAGQVGEEVVLDLVAEVPAQNMEQHGSVDVGRAQ</sequence>
<accession>A0ABR5F2J8</accession>
<name>A0ABR5F2J8_9ACTN</name>
<protein>
    <submittedName>
        <fullName evidence="1">Uncharacterized protein</fullName>
    </submittedName>
</protein>
<reference evidence="1 2" key="1">
    <citation type="submission" date="2014-12" db="EMBL/GenBank/DDBJ databases">
        <title>Frankia sp. BMG5.1 draft genome.</title>
        <authorList>
            <person name="Gtari M."/>
            <person name="Ghodhbane-Gtari F."/>
            <person name="Nouioui I."/>
            <person name="Ktari A."/>
            <person name="Hezbri K."/>
            <person name="Mimouni W."/>
            <person name="Sbissi I."/>
            <person name="Ayari A."/>
            <person name="Yamanaka T."/>
            <person name="Normand P."/>
            <person name="Tisa L.S."/>
            <person name="Boudabous A."/>
        </authorList>
    </citation>
    <scope>NUCLEOTIDE SEQUENCE [LARGE SCALE GENOMIC DNA]</scope>
    <source>
        <strain evidence="1 2">BMG5.1</strain>
    </source>
</reference>
<comment type="caution">
    <text evidence="1">The sequence shown here is derived from an EMBL/GenBank/DDBJ whole genome shotgun (WGS) entry which is preliminary data.</text>
</comment>
<proteinExistence type="predicted"/>
<evidence type="ECO:0000313" key="1">
    <source>
        <dbReference type="EMBL" id="KLL10920.1"/>
    </source>
</evidence>
<keyword evidence="2" id="KW-1185">Reference proteome</keyword>
<evidence type="ECO:0000313" key="2">
    <source>
        <dbReference type="Proteomes" id="UP000035425"/>
    </source>
</evidence>
<dbReference type="Proteomes" id="UP000035425">
    <property type="component" value="Unassembled WGS sequence"/>
</dbReference>
<dbReference type="EMBL" id="JWIO01000023">
    <property type="protein sequence ID" value="KLL10920.1"/>
    <property type="molecule type" value="Genomic_DNA"/>
</dbReference>